<reference evidence="3 4" key="1">
    <citation type="journal article" date="2013" name="Genome Biol.">
        <title>Genome of Acanthamoeba castellanii highlights extensive lateral gene transfer and early evolution of tyrosine kinase signaling.</title>
        <authorList>
            <person name="Clarke M."/>
            <person name="Lohan A.J."/>
            <person name="Liu B."/>
            <person name="Lagkouvardos I."/>
            <person name="Roy S."/>
            <person name="Zafar N."/>
            <person name="Bertelli C."/>
            <person name="Schilde C."/>
            <person name="Kianianmomeni A."/>
            <person name="Burglin T.R."/>
            <person name="Frech C."/>
            <person name="Turcotte B."/>
            <person name="Kopec K.O."/>
            <person name="Synnott J.M."/>
            <person name="Choo C."/>
            <person name="Paponov I."/>
            <person name="Finkler A."/>
            <person name="Soon Heng Tan C."/>
            <person name="Hutchins A.P."/>
            <person name="Weinmeier T."/>
            <person name="Rattei T."/>
            <person name="Chu J.S."/>
            <person name="Gimenez G."/>
            <person name="Irimia M."/>
            <person name="Rigden D.J."/>
            <person name="Fitzpatrick D.A."/>
            <person name="Lorenzo-Morales J."/>
            <person name="Bateman A."/>
            <person name="Chiu C.H."/>
            <person name="Tang P."/>
            <person name="Hegemann P."/>
            <person name="Fromm H."/>
            <person name="Raoult D."/>
            <person name="Greub G."/>
            <person name="Miranda-Saavedra D."/>
            <person name="Chen N."/>
            <person name="Nash P."/>
            <person name="Ginger M.L."/>
            <person name="Horn M."/>
            <person name="Schaap P."/>
            <person name="Caler L."/>
            <person name="Loftus B."/>
        </authorList>
    </citation>
    <scope>NUCLEOTIDE SEQUENCE [LARGE SCALE GENOMIC DNA]</scope>
    <source>
        <strain evidence="3 4">Neff</strain>
    </source>
</reference>
<accession>L8GWM2</accession>
<keyword evidence="2" id="KW-0812">Transmembrane</keyword>
<evidence type="ECO:0008006" key="5">
    <source>
        <dbReference type="Google" id="ProtNLM"/>
    </source>
</evidence>
<keyword evidence="4" id="KW-1185">Reference proteome</keyword>
<feature type="compositionally biased region" description="Polar residues" evidence="1">
    <location>
        <begin position="200"/>
        <end position="209"/>
    </location>
</feature>
<protein>
    <recommendedName>
        <fullName evidence="5">Transmembrane protein</fullName>
    </recommendedName>
</protein>
<dbReference type="VEuPathDB" id="AmoebaDB:ACA1_063580"/>
<evidence type="ECO:0000256" key="1">
    <source>
        <dbReference type="SAM" id="MobiDB-lite"/>
    </source>
</evidence>
<dbReference type="KEGG" id="acan:ACA1_063580"/>
<dbReference type="RefSeq" id="XP_004339607.1">
    <property type="nucleotide sequence ID" value="XM_004339559.1"/>
</dbReference>
<keyword evidence="2" id="KW-1133">Transmembrane helix</keyword>
<sequence>MHRDENGSSLRSKLNMTVTAKLFCLMTLTALLFMVWVVECIISLVTVEFVLAIYCACVTGVMLLGFYAAWKHLRPLLFCYIVGVVVVIGFGIVGLTWWLIASVVKWEFDTPWLVAFVFNIFILLIEAITLLLAYLLTKDLDSKHVVTLGSPGDGTSADEQAFSFSQGGSVEVELQPTQHHASVYEPEWPATAYPPDTFGAPSTHSTNGSADDYNPFQEERF</sequence>
<feature type="region of interest" description="Disordered" evidence="1">
    <location>
        <begin position="185"/>
        <end position="221"/>
    </location>
</feature>
<keyword evidence="2" id="KW-0472">Membrane</keyword>
<feature type="transmembrane region" description="Helical" evidence="2">
    <location>
        <begin position="112"/>
        <end position="136"/>
    </location>
</feature>
<organism evidence="3 4">
    <name type="scientific">Acanthamoeba castellanii (strain ATCC 30010 / Neff)</name>
    <dbReference type="NCBI Taxonomy" id="1257118"/>
    <lineage>
        <taxon>Eukaryota</taxon>
        <taxon>Amoebozoa</taxon>
        <taxon>Discosea</taxon>
        <taxon>Longamoebia</taxon>
        <taxon>Centramoebida</taxon>
        <taxon>Acanthamoebidae</taxon>
        <taxon>Acanthamoeba</taxon>
    </lineage>
</organism>
<gene>
    <name evidence="3" type="ORF">ACA1_063580</name>
</gene>
<feature type="transmembrane region" description="Helical" evidence="2">
    <location>
        <begin position="20"/>
        <end position="45"/>
    </location>
</feature>
<dbReference type="GeneID" id="14917798"/>
<evidence type="ECO:0000256" key="2">
    <source>
        <dbReference type="SAM" id="Phobius"/>
    </source>
</evidence>
<feature type="transmembrane region" description="Helical" evidence="2">
    <location>
        <begin position="51"/>
        <end position="70"/>
    </location>
</feature>
<name>L8GWM2_ACACF</name>
<evidence type="ECO:0000313" key="4">
    <source>
        <dbReference type="Proteomes" id="UP000011083"/>
    </source>
</evidence>
<dbReference type="Proteomes" id="UP000011083">
    <property type="component" value="Unassembled WGS sequence"/>
</dbReference>
<evidence type="ECO:0000313" key="3">
    <source>
        <dbReference type="EMBL" id="ELR17594.1"/>
    </source>
</evidence>
<dbReference type="AlphaFoldDB" id="L8GWM2"/>
<feature type="transmembrane region" description="Helical" evidence="2">
    <location>
        <begin position="77"/>
        <end position="100"/>
    </location>
</feature>
<proteinExistence type="predicted"/>
<dbReference type="EMBL" id="KB007974">
    <property type="protein sequence ID" value="ELR17594.1"/>
    <property type="molecule type" value="Genomic_DNA"/>
</dbReference>